<dbReference type="Pfam" id="PF05746">
    <property type="entry name" value="DALR_1"/>
    <property type="match status" value="1"/>
</dbReference>
<evidence type="ECO:0000256" key="3">
    <source>
        <dbReference type="ARBA" id="ARBA00011209"/>
    </source>
</evidence>
<dbReference type="EC" id="6.1.1.14" evidence="11"/>
<dbReference type="GO" id="GO:0004820">
    <property type="term" value="F:glycine-tRNA ligase activity"/>
    <property type="evidence" value="ECO:0007669"/>
    <property type="project" value="UniProtKB-EC"/>
</dbReference>
<name>A0ABU3B8T5_9GAMM</name>
<accession>A0ABU3B8T5</accession>
<dbReference type="PANTHER" id="PTHR30075">
    <property type="entry name" value="GLYCYL-TRNA SYNTHETASE"/>
    <property type="match status" value="1"/>
</dbReference>
<evidence type="ECO:0000256" key="8">
    <source>
        <dbReference type="ARBA" id="ARBA00022917"/>
    </source>
</evidence>
<dbReference type="NCBIfam" id="TIGR00211">
    <property type="entry name" value="glyS"/>
    <property type="match status" value="1"/>
</dbReference>
<evidence type="ECO:0000256" key="4">
    <source>
        <dbReference type="ARBA" id="ARBA00022490"/>
    </source>
</evidence>
<keyword evidence="4 11" id="KW-0963">Cytoplasm</keyword>
<dbReference type="InterPro" id="IPR008909">
    <property type="entry name" value="DALR_anticod-bd"/>
</dbReference>
<keyword evidence="9 11" id="KW-0030">Aminoacyl-tRNA synthetase</keyword>
<feature type="domain" description="DALR anticodon binding" evidence="12">
    <location>
        <begin position="581"/>
        <end position="672"/>
    </location>
</feature>
<evidence type="ECO:0000259" key="12">
    <source>
        <dbReference type="Pfam" id="PF05746"/>
    </source>
</evidence>
<evidence type="ECO:0000256" key="11">
    <source>
        <dbReference type="HAMAP-Rule" id="MF_00255"/>
    </source>
</evidence>
<organism evidence="13 14">
    <name type="scientific">Spectribacter acetivorans</name>
    <dbReference type="NCBI Taxonomy" id="3075603"/>
    <lineage>
        <taxon>Bacteria</taxon>
        <taxon>Pseudomonadati</taxon>
        <taxon>Pseudomonadota</taxon>
        <taxon>Gammaproteobacteria</taxon>
        <taxon>Salinisphaerales</taxon>
        <taxon>Salinisphaeraceae</taxon>
        <taxon>Spectribacter</taxon>
    </lineage>
</organism>
<dbReference type="InterPro" id="IPR006194">
    <property type="entry name" value="Gly-tRNA-synth_heterodimer"/>
</dbReference>
<keyword evidence="14" id="KW-1185">Reference proteome</keyword>
<dbReference type="PANTHER" id="PTHR30075:SF2">
    <property type="entry name" value="GLYCINE--TRNA LIGASE, CHLOROPLASTIC_MITOCHONDRIAL 2"/>
    <property type="match status" value="1"/>
</dbReference>
<evidence type="ECO:0000313" key="14">
    <source>
        <dbReference type="Proteomes" id="UP001259982"/>
    </source>
</evidence>
<dbReference type="RefSeq" id="WP_311659105.1">
    <property type="nucleotide sequence ID" value="NZ_JAVRHY010000008.1"/>
</dbReference>
<keyword evidence="6 11" id="KW-0547">Nucleotide-binding</keyword>
<keyword evidence="5 11" id="KW-0436">Ligase</keyword>
<proteinExistence type="inferred from homology"/>
<evidence type="ECO:0000256" key="6">
    <source>
        <dbReference type="ARBA" id="ARBA00022741"/>
    </source>
</evidence>
<keyword evidence="8 11" id="KW-0648">Protein biosynthesis</keyword>
<dbReference type="HAMAP" id="MF_00255">
    <property type="entry name" value="Gly_tRNA_synth_beta"/>
    <property type="match status" value="1"/>
</dbReference>
<dbReference type="SUPFAM" id="SSF109604">
    <property type="entry name" value="HD-domain/PDEase-like"/>
    <property type="match status" value="1"/>
</dbReference>
<evidence type="ECO:0000256" key="7">
    <source>
        <dbReference type="ARBA" id="ARBA00022840"/>
    </source>
</evidence>
<evidence type="ECO:0000256" key="5">
    <source>
        <dbReference type="ARBA" id="ARBA00022598"/>
    </source>
</evidence>
<reference evidence="13 14" key="1">
    <citation type="submission" date="2023-09" db="EMBL/GenBank/DDBJ databases">
        <authorList>
            <person name="Rey-Velasco X."/>
        </authorList>
    </citation>
    <scope>NUCLEOTIDE SEQUENCE [LARGE SCALE GENOMIC DNA]</scope>
    <source>
        <strain evidence="13 14">P385</strain>
    </source>
</reference>
<dbReference type="InterPro" id="IPR015944">
    <property type="entry name" value="Gly-tRNA-synth_bsu"/>
</dbReference>
<evidence type="ECO:0000256" key="10">
    <source>
        <dbReference type="ARBA" id="ARBA00047937"/>
    </source>
</evidence>
<evidence type="ECO:0000256" key="9">
    <source>
        <dbReference type="ARBA" id="ARBA00023146"/>
    </source>
</evidence>
<dbReference type="PROSITE" id="PS50861">
    <property type="entry name" value="AA_TRNA_LIGASE_II_GLYAB"/>
    <property type="match status" value="1"/>
</dbReference>
<comment type="subcellular location">
    <subcellularLocation>
        <location evidence="1 11">Cytoplasm</location>
    </subcellularLocation>
</comment>
<dbReference type="EMBL" id="JAVRHY010000008">
    <property type="protein sequence ID" value="MDT0618880.1"/>
    <property type="molecule type" value="Genomic_DNA"/>
</dbReference>
<comment type="subunit">
    <text evidence="3 11">Tetramer of two alpha and two beta subunits.</text>
</comment>
<comment type="catalytic activity">
    <reaction evidence="10 11">
        <text>tRNA(Gly) + glycine + ATP = glycyl-tRNA(Gly) + AMP + diphosphate</text>
        <dbReference type="Rhea" id="RHEA:16013"/>
        <dbReference type="Rhea" id="RHEA-COMP:9664"/>
        <dbReference type="Rhea" id="RHEA-COMP:9683"/>
        <dbReference type="ChEBI" id="CHEBI:30616"/>
        <dbReference type="ChEBI" id="CHEBI:33019"/>
        <dbReference type="ChEBI" id="CHEBI:57305"/>
        <dbReference type="ChEBI" id="CHEBI:78442"/>
        <dbReference type="ChEBI" id="CHEBI:78522"/>
        <dbReference type="ChEBI" id="CHEBI:456215"/>
        <dbReference type="EC" id="6.1.1.14"/>
    </reaction>
</comment>
<protein>
    <recommendedName>
        <fullName evidence="11">Glycine--tRNA ligase beta subunit</fullName>
        <ecNumber evidence="11">6.1.1.14</ecNumber>
    </recommendedName>
    <alternativeName>
        <fullName evidence="11">Glycyl-tRNA synthetase beta subunit</fullName>
        <shortName evidence="11">GlyRS</shortName>
    </alternativeName>
</protein>
<comment type="caution">
    <text evidence="13">The sequence shown here is derived from an EMBL/GenBank/DDBJ whole genome shotgun (WGS) entry which is preliminary data.</text>
</comment>
<keyword evidence="7 11" id="KW-0067">ATP-binding</keyword>
<evidence type="ECO:0000313" key="13">
    <source>
        <dbReference type="EMBL" id="MDT0618880.1"/>
    </source>
</evidence>
<gene>
    <name evidence="11 13" type="primary">glyS</name>
    <name evidence="13" type="ORF">RM531_10380</name>
</gene>
<dbReference type="Pfam" id="PF02092">
    <property type="entry name" value="tRNA_synt_2f"/>
    <property type="match status" value="1"/>
</dbReference>
<comment type="similarity">
    <text evidence="2 11">Belongs to the class-II aminoacyl-tRNA synthetase family.</text>
</comment>
<evidence type="ECO:0000256" key="2">
    <source>
        <dbReference type="ARBA" id="ARBA00008226"/>
    </source>
</evidence>
<dbReference type="PRINTS" id="PR01045">
    <property type="entry name" value="TRNASYNTHGB"/>
</dbReference>
<sequence>MNDTLLLELGTEELPPTALAGLVAAFADGVEGGLGAAGIEHGVVTPLASPRRLAVSIADVSERAPDQTIDRLGPAVAAAFDGQGEPTKAAEGFARSCGVTVNELEQRDTDKGPRLAFTGTQAGQTLGELLPDVVAESLRRLPIPKRMRWADREDSFVRPVHWLVALHGPTVVPLTLFGIESGRVTRGHRFHHPDTITLAHADDYAAKLAEPGRVLVDMAARRAQVHQQVIAAARTLGGEALIEEALLDEVCALVEWPCAVAGRFDERYLVLPREVLVATMQSHQRYFPVADADGALLPGFVTVANIDSTDPARVVAGNERVVRPRLADALFFWEQDLARGLDHYAGGLDRVTFQRELGSMADKVARVASIAEGLAGELGVPTVPVARACALAKADLLSDMVGEFPELQGIMGGYYARHSGEAPAVAEALPAQYAPRQAGAPIAATPVGRVLALADKLDSLAGVFATGQRPSGVKDPFGLRRAALGVLRTVIEGELDLDLPAVLADAVARQPLDCDRQAVTNDLLVFHSERLRAYYLDQAVDPSVFDSVAALGLGRPLDFDRRIRAVQGFVHADAAVALCGAHKRIRNILKNETPAGEINATLIDEPAENDLAGALDALRDDIADRARGGDYAGALARLAELQAPVDRFFEEVLVMSDDTAVRDNRLALLGALDGLCRSVADISRLTPAEVAA</sequence>
<dbReference type="Proteomes" id="UP001259982">
    <property type="component" value="Unassembled WGS sequence"/>
</dbReference>
<evidence type="ECO:0000256" key="1">
    <source>
        <dbReference type="ARBA" id="ARBA00004496"/>
    </source>
</evidence>